<keyword evidence="3 6" id="KW-0227">DNA damage</keyword>
<dbReference type="Proteomes" id="UP000515823">
    <property type="component" value="Chromosome"/>
</dbReference>
<keyword evidence="2 6" id="KW-0255">Endonuclease</keyword>
<dbReference type="EMBL" id="CP060634">
    <property type="protein sequence ID" value="QNM05133.1"/>
    <property type="molecule type" value="Genomic_DNA"/>
</dbReference>
<dbReference type="KEGG" id="qdo:H9Q78_11875"/>
<keyword evidence="8" id="KW-1185">Reference proteome</keyword>
<evidence type="ECO:0000256" key="4">
    <source>
        <dbReference type="ARBA" id="ARBA00022801"/>
    </source>
</evidence>
<dbReference type="REBASE" id="442428">
    <property type="entry name" value="V.LbaNSJ38ORF11865P"/>
</dbReference>
<comment type="similarity">
    <text evidence="6">Belongs to the vsr family.</text>
</comment>
<keyword evidence="1 6" id="KW-0540">Nuclease</keyword>
<evidence type="ECO:0000256" key="2">
    <source>
        <dbReference type="ARBA" id="ARBA00022759"/>
    </source>
</evidence>
<evidence type="ECO:0000256" key="5">
    <source>
        <dbReference type="ARBA" id="ARBA00023204"/>
    </source>
</evidence>
<evidence type="ECO:0000256" key="3">
    <source>
        <dbReference type="ARBA" id="ARBA00022763"/>
    </source>
</evidence>
<dbReference type="CDD" id="cd00221">
    <property type="entry name" value="Vsr"/>
    <property type="match status" value="1"/>
</dbReference>
<dbReference type="InterPro" id="IPR011335">
    <property type="entry name" value="Restrct_endonuc-II-like"/>
</dbReference>
<dbReference type="Pfam" id="PF03852">
    <property type="entry name" value="Vsr"/>
    <property type="match status" value="1"/>
</dbReference>
<gene>
    <name evidence="7" type="primary">vsr</name>
    <name evidence="7" type="ORF">H9Q78_11875</name>
</gene>
<dbReference type="GO" id="GO:0006298">
    <property type="term" value="P:mismatch repair"/>
    <property type="evidence" value="ECO:0007669"/>
    <property type="project" value="UniProtKB-UniRule"/>
</dbReference>
<dbReference type="AlphaFoldDB" id="A0A7G9G2V1"/>
<evidence type="ECO:0000313" key="7">
    <source>
        <dbReference type="EMBL" id="QNM05133.1"/>
    </source>
</evidence>
<protein>
    <recommendedName>
        <fullName evidence="6">Very short patch repair endonuclease</fullName>
        <ecNumber evidence="6">3.1.-.-</ecNumber>
    </recommendedName>
</protein>
<dbReference type="RefSeq" id="WP_249301939.1">
    <property type="nucleotide sequence ID" value="NZ_CP060634.1"/>
</dbReference>
<dbReference type="SUPFAM" id="SSF52980">
    <property type="entry name" value="Restriction endonuclease-like"/>
    <property type="match status" value="1"/>
</dbReference>
<reference evidence="7 8" key="1">
    <citation type="submission" date="2020-08" db="EMBL/GenBank/DDBJ databases">
        <authorList>
            <person name="Liu C."/>
            <person name="Sun Q."/>
        </authorList>
    </citation>
    <scope>NUCLEOTIDE SEQUENCE [LARGE SCALE GENOMIC DNA]</scope>
    <source>
        <strain evidence="7 8">NSJ-38</strain>
    </source>
</reference>
<evidence type="ECO:0000256" key="1">
    <source>
        <dbReference type="ARBA" id="ARBA00022722"/>
    </source>
</evidence>
<dbReference type="EC" id="3.1.-.-" evidence="6"/>
<organism evidence="7 8">
    <name type="scientific">Qiania dongpingensis</name>
    <dbReference type="NCBI Taxonomy" id="2763669"/>
    <lineage>
        <taxon>Bacteria</taxon>
        <taxon>Bacillati</taxon>
        <taxon>Bacillota</taxon>
        <taxon>Clostridia</taxon>
        <taxon>Lachnospirales</taxon>
        <taxon>Lachnospiraceae</taxon>
        <taxon>Qiania</taxon>
    </lineage>
</organism>
<keyword evidence="4 6" id="KW-0378">Hydrolase</keyword>
<proteinExistence type="inferred from homology"/>
<keyword evidence="5 6" id="KW-0234">DNA repair</keyword>
<sequence length="149" mass="18114">MDIKSPEERSRNMAAIRSKDTKPEMYFRKLLFAQGYRYSLNSKKIPGHPDIYLRKYNTAIFIHGCFWHRHSGCQYAYIPKSRVEFWQKKFEANVKRDYIVRMELQDKEIKCLIVWECTVKRMKRNLADCQKYLKEIEKFLKGNQMFLEI</sequence>
<accession>A0A7G9G2V1</accession>
<evidence type="ECO:0000256" key="6">
    <source>
        <dbReference type="PIRNR" id="PIRNR018267"/>
    </source>
</evidence>
<dbReference type="PIRSF" id="PIRSF018267">
    <property type="entry name" value="VSR_endonuc"/>
    <property type="match status" value="1"/>
</dbReference>
<dbReference type="GO" id="GO:0016787">
    <property type="term" value="F:hydrolase activity"/>
    <property type="evidence" value="ECO:0007669"/>
    <property type="project" value="UniProtKB-KW"/>
</dbReference>
<name>A0A7G9G2V1_9FIRM</name>
<evidence type="ECO:0000313" key="8">
    <source>
        <dbReference type="Proteomes" id="UP000515823"/>
    </source>
</evidence>
<dbReference type="Gene3D" id="3.40.960.10">
    <property type="entry name" value="VSR Endonuclease"/>
    <property type="match status" value="1"/>
</dbReference>
<dbReference type="GO" id="GO:0004519">
    <property type="term" value="F:endonuclease activity"/>
    <property type="evidence" value="ECO:0007669"/>
    <property type="project" value="UniProtKB-KW"/>
</dbReference>
<dbReference type="NCBIfam" id="TIGR00632">
    <property type="entry name" value="vsr"/>
    <property type="match status" value="1"/>
</dbReference>
<dbReference type="InterPro" id="IPR004603">
    <property type="entry name" value="DNA_mismatch_endonuc_vsr"/>
</dbReference>
<comment type="function">
    <text evidence="6">May nick specific sequences that contain T:G mispairs resulting from m5C-deamination.</text>
</comment>